<protein>
    <recommendedName>
        <fullName evidence="6">AAA+ ATPase domain-containing protein</fullName>
    </recommendedName>
</protein>
<dbReference type="FunFam" id="3.40.50.300:FF:000018">
    <property type="entry name" value="Cell division control 48"/>
    <property type="match status" value="1"/>
</dbReference>
<feature type="domain" description="AAA+ ATPase" evidence="6">
    <location>
        <begin position="206"/>
        <end position="346"/>
    </location>
</feature>
<dbReference type="GO" id="GO:0003723">
    <property type="term" value="F:RNA binding"/>
    <property type="evidence" value="ECO:0007669"/>
    <property type="project" value="TreeGrafter"/>
</dbReference>
<dbReference type="InterPro" id="IPR041569">
    <property type="entry name" value="AAA_lid_3"/>
</dbReference>
<keyword evidence="3" id="KW-0547">Nucleotide-binding</keyword>
<feature type="domain" description="AAA+ ATPase" evidence="6">
    <location>
        <begin position="538"/>
        <end position="673"/>
    </location>
</feature>
<dbReference type="InterPro" id="IPR003593">
    <property type="entry name" value="AAA+_ATPase"/>
</dbReference>
<dbReference type="InterPro" id="IPR003959">
    <property type="entry name" value="ATPase_AAA_core"/>
</dbReference>
<feature type="compositionally biased region" description="Basic and acidic residues" evidence="5">
    <location>
        <begin position="148"/>
        <end position="167"/>
    </location>
</feature>
<organism evidence="7 8">
    <name type="scientific">Tuber aestivum</name>
    <name type="common">summer truffle</name>
    <dbReference type="NCBI Taxonomy" id="59557"/>
    <lineage>
        <taxon>Eukaryota</taxon>
        <taxon>Fungi</taxon>
        <taxon>Dikarya</taxon>
        <taxon>Ascomycota</taxon>
        <taxon>Pezizomycotina</taxon>
        <taxon>Pezizomycetes</taxon>
        <taxon>Pezizales</taxon>
        <taxon>Tuberaceae</taxon>
        <taxon>Tuber</taxon>
    </lineage>
</organism>
<evidence type="ECO:0000256" key="5">
    <source>
        <dbReference type="SAM" id="MobiDB-lite"/>
    </source>
</evidence>
<proteinExistence type="inferred from homology"/>
<evidence type="ECO:0000259" key="6">
    <source>
        <dbReference type="SMART" id="SM00382"/>
    </source>
</evidence>
<dbReference type="Proteomes" id="UP001412239">
    <property type="component" value="Unassembled WGS sequence"/>
</dbReference>
<evidence type="ECO:0000256" key="3">
    <source>
        <dbReference type="ARBA" id="ARBA00022741"/>
    </source>
</evidence>
<dbReference type="GO" id="GO:0042254">
    <property type="term" value="P:ribosome biogenesis"/>
    <property type="evidence" value="ECO:0007669"/>
    <property type="project" value="TreeGrafter"/>
</dbReference>
<feature type="region of interest" description="Disordered" evidence="5">
    <location>
        <begin position="77"/>
        <end position="171"/>
    </location>
</feature>
<evidence type="ECO:0000256" key="2">
    <source>
        <dbReference type="ARBA" id="ARBA00022737"/>
    </source>
</evidence>
<sequence length="786" mass="85069">MAGSSRSLTRELERKVLATVRSYIDQLPISEESNGSLYLSVSQVYQYIITDGSVPRQKKRNLEKMIEKALDMIREEEAEADNPDSGPSNPRGPGEGGPTEPKESNTMNKRVVSMWSASASGTTPKPSPVASNSVLAPPTPRKRKERHHSKDGESMKRWKRTDSREPPKGISLKDIGGLEDVIQDLLELVAIPLLHPEIYLHVGVQPPSGVLLHGPPGCGKTMLANAIAGEIGLPFIAVSAPSIVSGMSGESEKKLRELFEEAREKAPCLIFMDELDAIAPKRESTQRDMERRIVAQMLTCMDDLALEKTGGKPVMVIGATNRPDSLDPALRRAGRFEREICLKVPDELAREKILRVLCGKLRLPGDFDLRKLAKTTPGFVGADLRALATGAGAIALRRIYETLEIPTPTADSPEATTAAQLDDSAKMDMDPVGPPPLPVSVPAPVAPAASGSLTPIQRLLEADRLTEKQLDSLYVTLPDFLAALPKIQPSTKREGFATVPDVTWADVGALESIKVEMRRAIVQPIKMPELYGGVGVTAPAGILLWGPPGCGKTLLAKAVANESHANFICVQGAELLSKYVGESERAVRQAFSRARASVPCVIFFDELDSLVPHRTESSEHSIRIVNTLLTELDGLNDRKGIYIIGATNRLDIIDPAILRPGRLDKPLFVDLPNKEERAAILKTLANKAPLSNVDLGAVAEDNRCKNFSGADLGALVKEATVLALERAIDAAELEEGGNTDGLPVMVTVEDFEKALADIRPSVLEGAREKYRELATRLGSRQALVAE</sequence>
<dbReference type="InterPro" id="IPR027417">
    <property type="entry name" value="P-loop_NTPase"/>
</dbReference>
<dbReference type="Gene3D" id="3.40.50.300">
    <property type="entry name" value="P-loop containing nucleotide triphosphate hydrolases"/>
    <property type="match status" value="2"/>
</dbReference>
<dbReference type="PANTHER" id="PTHR23077:SF171">
    <property type="entry name" value="NUCLEAR VALOSIN-CONTAINING PROTEIN-LIKE"/>
    <property type="match status" value="1"/>
</dbReference>
<dbReference type="FunFam" id="3.40.50.300:FF:000365">
    <property type="entry name" value="Ribosome biogenesis ATPase RIX7"/>
    <property type="match status" value="1"/>
</dbReference>
<dbReference type="GO" id="GO:0005634">
    <property type="term" value="C:nucleus"/>
    <property type="evidence" value="ECO:0007669"/>
    <property type="project" value="TreeGrafter"/>
</dbReference>
<dbReference type="InterPro" id="IPR003960">
    <property type="entry name" value="ATPase_AAA_CS"/>
</dbReference>
<evidence type="ECO:0000256" key="4">
    <source>
        <dbReference type="ARBA" id="ARBA00022840"/>
    </source>
</evidence>
<gene>
    <name evidence="7" type="ORF">GSTUAT00007491001</name>
</gene>
<keyword evidence="8" id="KW-1185">Reference proteome</keyword>
<name>A0A292PP00_9PEZI</name>
<dbReference type="GO" id="GO:0005524">
    <property type="term" value="F:ATP binding"/>
    <property type="evidence" value="ECO:0007669"/>
    <property type="project" value="UniProtKB-KW"/>
</dbReference>
<dbReference type="Pfam" id="PF00004">
    <property type="entry name" value="AAA"/>
    <property type="match status" value="2"/>
</dbReference>
<dbReference type="GO" id="GO:1990275">
    <property type="term" value="F:preribosome binding"/>
    <property type="evidence" value="ECO:0007669"/>
    <property type="project" value="TreeGrafter"/>
</dbReference>
<dbReference type="SMART" id="SM00382">
    <property type="entry name" value="AAA"/>
    <property type="match status" value="2"/>
</dbReference>
<evidence type="ECO:0000313" key="8">
    <source>
        <dbReference type="Proteomes" id="UP001412239"/>
    </source>
</evidence>
<evidence type="ECO:0000313" key="7">
    <source>
        <dbReference type="EMBL" id="CUS08415.1"/>
    </source>
</evidence>
<reference evidence="7" key="1">
    <citation type="submission" date="2015-10" db="EMBL/GenBank/DDBJ databases">
        <authorList>
            <person name="Regsiter A."/>
            <person name="william w."/>
        </authorList>
    </citation>
    <scope>NUCLEOTIDE SEQUENCE</scope>
    <source>
        <strain evidence="7">Montdore</strain>
    </source>
</reference>
<dbReference type="GO" id="GO:0016887">
    <property type="term" value="F:ATP hydrolysis activity"/>
    <property type="evidence" value="ECO:0007669"/>
    <property type="project" value="InterPro"/>
</dbReference>
<dbReference type="AlphaFoldDB" id="A0A292PP00"/>
<feature type="compositionally biased region" description="Polar residues" evidence="5">
    <location>
        <begin position="115"/>
        <end position="134"/>
    </location>
</feature>
<dbReference type="PANTHER" id="PTHR23077">
    <property type="entry name" value="AAA-FAMILY ATPASE"/>
    <property type="match status" value="1"/>
</dbReference>
<dbReference type="EMBL" id="LN891133">
    <property type="protein sequence ID" value="CUS08415.1"/>
    <property type="molecule type" value="Genomic_DNA"/>
</dbReference>
<accession>A0A292PP00</accession>
<evidence type="ECO:0000256" key="1">
    <source>
        <dbReference type="ARBA" id="ARBA00006914"/>
    </source>
</evidence>
<dbReference type="InterPro" id="IPR050168">
    <property type="entry name" value="AAA_ATPase_domain"/>
</dbReference>
<dbReference type="Gene3D" id="1.10.8.60">
    <property type="match status" value="2"/>
</dbReference>
<dbReference type="PROSITE" id="PS00674">
    <property type="entry name" value="AAA"/>
    <property type="match status" value="2"/>
</dbReference>
<dbReference type="SUPFAM" id="SSF52540">
    <property type="entry name" value="P-loop containing nucleoside triphosphate hydrolases"/>
    <property type="match status" value="2"/>
</dbReference>
<dbReference type="Pfam" id="PF17862">
    <property type="entry name" value="AAA_lid_3"/>
    <property type="match status" value="2"/>
</dbReference>
<dbReference type="CDD" id="cd19518">
    <property type="entry name" value="RecA-like_NVL_r1-like"/>
    <property type="match status" value="1"/>
</dbReference>
<keyword evidence="2" id="KW-0677">Repeat</keyword>
<keyword evidence="4" id="KW-0067">ATP-binding</keyword>
<comment type="similarity">
    <text evidence="1">Belongs to the AAA ATPase family.</text>
</comment>